<reference evidence="2 3" key="1">
    <citation type="journal article" date="2013" name="PLoS Genet.">
        <title>Comparative genome structure, secondary metabolite, and effector coding capacity across Cochliobolus pathogens.</title>
        <authorList>
            <person name="Condon B.J."/>
            <person name="Leng Y."/>
            <person name="Wu D."/>
            <person name="Bushley K.E."/>
            <person name="Ohm R.A."/>
            <person name="Otillar R."/>
            <person name="Martin J."/>
            <person name="Schackwitz W."/>
            <person name="Grimwood J."/>
            <person name="MohdZainudin N."/>
            <person name="Xue C."/>
            <person name="Wang R."/>
            <person name="Manning V.A."/>
            <person name="Dhillon B."/>
            <person name="Tu Z.J."/>
            <person name="Steffenson B.J."/>
            <person name="Salamov A."/>
            <person name="Sun H."/>
            <person name="Lowry S."/>
            <person name="LaButti K."/>
            <person name="Han J."/>
            <person name="Copeland A."/>
            <person name="Lindquist E."/>
            <person name="Barry K."/>
            <person name="Schmutz J."/>
            <person name="Baker S.E."/>
            <person name="Ciuffetti L.M."/>
            <person name="Grigoriev I.V."/>
            <person name="Zhong S."/>
            <person name="Turgeon B.G."/>
        </authorList>
    </citation>
    <scope>NUCLEOTIDE SEQUENCE [LARGE SCALE GENOMIC DNA]</scope>
    <source>
        <strain evidence="2 3">FI3</strain>
    </source>
</reference>
<dbReference type="AlphaFoldDB" id="W7F0T1"/>
<evidence type="ECO:0000313" key="3">
    <source>
        <dbReference type="Proteomes" id="UP000054337"/>
    </source>
</evidence>
<feature type="transmembrane region" description="Helical" evidence="1">
    <location>
        <begin position="136"/>
        <end position="155"/>
    </location>
</feature>
<keyword evidence="1" id="KW-1133">Transmembrane helix</keyword>
<feature type="transmembrane region" description="Helical" evidence="1">
    <location>
        <begin position="107"/>
        <end position="124"/>
    </location>
</feature>
<evidence type="ECO:0000256" key="1">
    <source>
        <dbReference type="SAM" id="Phobius"/>
    </source>
</evidence>
<dbReference type="GeneID" id="26253296"/>
<accession>W7F0T1</accession>
<dbReference type="RefSeq" id="XP_014559329.1">
    <property type="nucleotide sequence ID" value="XM_014703843.1"/>
</dbReference>
<dbReference type="HOGENOM" id="CLU_135131_0_0_1"/>
<organism evidence="2 3">
    <name type="scientific">Bipolaris victoriae (strain FI3)</name>
    <name type="common">Victoria blight of oats agent</name>
    <name type="synonym">Cochliobolus victoriae</name>
    <dbReference type="NCBI Taxonomy" id="930091"/>
    <lineage>
        <taxon>Eukaryota</taxon>
        <taxon>Fungi</taxon>
        <taxon>Dikarya</taxon>
        <taxon>Ascomycota</taxon>
        <taxon>Pezizomycotina</taxon>
        <taxon>Dothideomycetes</taxon>
        <taxon>Pleosporomycetidae</taxon>
        <taxon>Pleosporales</taxon>
        <taxon>Pleosporineae</taxon>
        <taxon>Pleosporaceae</taxon>
        <taxon>Bipolaris</taxon>
    </lineage>
</organism>
<keyword evidence="1" id="KW-0812">Transmembrane</keyword>
<dbReference type="OrthoDB" id="3795227at2759"/>
<dbReference type="Proteomes" id="UP000054337">
    <property type="component" value="Unassembled WGS sequence"/>
</dbReference>
<dbReference type="EMBL" id="KI968710">
    <property type="protein sequence ID" value="EUN29852.1"/>
    <property type="molecule type" value="Genomic_DNA"/>
</dbReference>
<gene>
    <name evidence="2" type="ORF">COCVIDRAFT_24374</name>
</gene>
<sequence length="171" mass="18309">MAKSQNNASRDCEAVRTQPTGSQSRADIVVDLYCGLGLWVCGTALSSTQLALQPERSENVILARWQETVISPLGELPGIALVGLIVACSTGYAVSCGQAYRRAPRPIAMAGASCIAIVMLESAWNVLKVSSVERLAVALPSMVNVGLMWALGMRAKQCVAMRIPRQEDDEM</sequence>
<proteinExistence type="predicted"/>
<protein>
    <submittedName>
        <fullName evidence="2">Uncharacterized protein</fullName>
    </submittedName>
</protein>
<keyword evidence="1" id="KW-0472">Membrane</keyword>
<evidence type="ECO:0000313" key="2">
    <source>
        <dbReference type="EMBL" id="EUN29852.1"/>
    </source>
</evidence>
<keyword evidence="3" id="KW-1185">Reference proteome</keyword>
<name>W7F0T1_BIPV3</name>